<organism evidence="1 2">
    <name type="scientific">Anopheles arabiensis</name>
    <name type="common">Mosquito</name>
    <dbReference type="NCBI Taxonomy" id="7173"/>
    <lineage>
        <taxon>Eukaryota</taxon>
        <taxon>Metazoa</taxon>
        <taxon>Ecdysozoa</taxon>
        <taxon>Arthropoda</taxon>
        <taxon>Hexapoda</taxon>
        <taxon>Insecta</taxon>
        <taxon>Pterygota</taxon>
        <taxon>Neoptera</taxon>
        <taxon>Endopterygota</taxon>
        <taxon>Diptera</taxon>
        <taxon>Nematocera</taxon>
        <taxon>Culicoidea</taxon>
        <taxon>Culicidae</taxon>
        <taxon>Anophelinae</taxon>
        <taxon>Anopheles</taxon>
    </lineage>
</organism>
<name>A0A182IG02_ANOAR</name>
<reference evidence="1" key="1">
    <citation type="submission" date="2022-08" db="UniProtKB">
        <authorList>
            <consortium name="EnsemblMetazoa"/>
        </authorList>
    </citation>
    <scope>IDENTIFICATION</scope>
    <source>
        <strain evidence="1">Dongola</strain>
    </source>
</reference>
<dbReference type="Proteomes" id="UP000075840">
    <property type="component" value="Unassembled WGS sequence"/>
</dbReference>
<dbReference type="EMBL" id="APCN01000570">
    <property type="status" value="NOT_ANNOTATED_CDS"/>
    <property type="molecule type" value="Genomic_DNA"/>
</dbReference>
<dbReference type="EnsemblMetazoa" id="AARA014408-RA">
    <property type="protein sequence ID" value="AARA014408-PA"/>
    <property type="gene ID" value="AARA014408"/>
</dbReference>
<proteinExistence type="predicted"/>
<dbReference type="VEuPathDB" id="VectorBase:AARA014408"/>
<protein>
    <submittedName>
        <fullName evidence="1">Uncharacterized protein</fullName>
    </submittedName>
</protein>
<accession>A0A182IG02</accession>
<sequence>MMCPVHSALFLSNSLHICAGVRPCLLSLAV</sequence>
<evidence type="ECO:0000313" key="1">
    <source>
        <dbReference type="EnsemblMetazoa" id="AARA014408-PA"/>
    </source>
</evidence>
<dbReference type="AlphaFoldDB" id="A0A182IG02"/>
<evidence type="ECO:0000313" key="2">
    <source>
        <dbReference type="Proteomes" id="UP000075840"/>
    </source>
</evidence>
<keyword evidence="2" id="KW-1185">Reference proteome</keyword>